<dbReference type="Gene3D" id="3.40.1190.10">
    <property type="entry name" value="Mur-like, catalytic domain"/>
    <property type="match status" value="1"/>
</dbReference>
<keyword evidence="7 11" id="KW-0067">ATP-binding</keyword>
<protein>
    <recommendedName>
        <fullName evidence="3">tetrahydrofolate synthase</fullName>
        <ecNumber evidence="3">6.3.2.17</ecNumber>
    </recommendedName>
    <alternativeName>
        <fullName evidence="9">Tetrahydrofolylpolyglutamate synthase</fullName>
    </alternativeName>
</protein>
<accession>F6DL69</accession>
<dbReference type="InterPro" id="IPR001645">
    <property type="entry name" value="Folylpolyglutamate_synth"/>
</dbReference>
<evidence type="ECO:0000256" key="10">
    <source>
        <dbReference type="ARBA" id="ARBA00047493"/>
    </source>
</evidence>
<gene>
    <name evidence="14" type="ordered locus">Desru_1015</name>
</gene>
<dbReference type="InterPro" id="IPR004101">
    <property type="entry name" value="Mur_ligase_C"/>
</dbReference>
<keyword evidence="8" id="KW-0460">Magnesium</keyword>
<dbReference type="GO" id="GO:0005737">
    <property type="term" value="C:cytoplasm"/>
    <property type="evidence" value="ECO:0007669"/>
    <property type="project" value="TreeGrafter"/>
</dbReference>
<dbReference type="RefSeq" id="WP_013841061.1">
    <property type="nucleotide sequence ID" value="NC_015589.1"/>
</dbReference>
<dbReference type="Pfam" id="PF08245">
    <property type="entry name" value="Mur_ligase_M"/>
    <property type="match status" value="1"/>
</dbReference>
<keyword evidence="15" id="KW-1185">Reference proteome</keyword>
<dbReference type="InterPro" id="IPR036565">
    <property type="entry name" value="Mur-like_cat_sf"/>
</dbReference>
<dbReference type="GO" id="GO:0008841">
    <property type="term" value="F:dihydrofolate synthase activity"/>
    <property type="evidence" value="ECO:0007669"/>
    <property type="project" value="TreeGrafter"/>
</dbReference>
<comment type="similarity">
    <text evidence="2 11">Belongs to the folylpolyglutamate synthase family.</text>
</comment>
<dbReference type="InterPro" id="IPR013221">
    <property type="entry name" value="Mur_ligase_cen"/>
</dbReference>
<dbReference type="HOGENOM" id="CLU_015869_1_2_9"/>
<dbReference type="eggNOG" id="COG0285">
    <property type="taxonomic scope" value="Bacteria"/>
</dbReference>
<dbReference type="Pfam" id="PF02875">
    <property type="entry name" value="Mur_ligase_C"/>
    <property type="match status" value="1"/>
</dbReference>
<evidence type="ECO:0000256" key="3">
    <source>
        <dbReference type="ARBA" id="ARBA00013025"/>
    </source>
</evidence>
<reference evidence="15" key="1">
    <citation type="submission" date="2011-05" db="EMBL/GenBank/DDBJ databases">
        <title>Complete sequence of Desulfotomaculum ruminis DSM 2154.</title>
        <authorList>
            <person name="Lucas S."/>
            <person name="Copeland A."/>
            <person name="Lapidus A."/>
            <person name="Cheng J.-F."/>
            <person name="Goodwin L."/>
            <person name="Pitluck S."/>
            <person name="Lu M."/>
            <person name="Detter J.C."/>
            <person name="Han C."/>
            <person name="Tapia R."/>
            <person name="Land M."/>
            <person name="Hauser L."/>
            <person name="Kyrpides N."/>
            <person name="Ivanova N."/>
            <person name="Mikhailova N."/>
            <person name="Pagani I."/>
            <person name="Stams A.J.M."/>
            <person name="Plugge C.M."/>
            <person name="Muyzer G."/>
            <person name="Kuever J."/>
            <person name="Parshina S.N."/>
            <person name="Ivanova A.E."/>
            <person name="Nazina T.N."/>
            <person name="Brambilla E."/>
            <person name="Spring S."/>
            <person name="Klenk H.-P."/>
            <person name="Woyke T."/>
        </authorList>
    </citation>
    <scope>NUCLEOTIDE SEQUENCE [LARGE SCALE GENOMIC DNA]</scope>
    <source>
        <strain evidence="15">ATCC 23193 / DSM 2154 / NCIB 8452 / DL</strain>
    </source>
</reference>
<comment type="cofactor">
    <cofactor evidence="1">
        <name>Mg(2+)</name>
        <dbReference type="ChEBI" id="CHEBI:18420"/>
    </cofactor>
</comment>
<dbReference type="AlphaFoldDB" id="F6DL69"/>
<keyword evidence="5" id="KW-0479">Metal-binding</keyword>
<evidence type="ECO:0000256" key="5">
    <source>
        <dbReference type="ARBA" id="ARBA00022723"/>
    </source>
</evidence>
<organism evidence="14 15">
    <name type="scientific">Desulforamulus ruminis (strain ATCC 23193 / DSM 2154 / NCIMB 8452 / DL)</name>
    <name type="common">Desulfotomaculum ruminis</name>
    <dbReference type="NCBI Taxonomy" id="696281"/>
    <lineage>
        <taxon>Bacteria</taxon>
        <taxon>Bacillati</taxon>
        <taxon>Bacillota</taxon>
        <taxon>Clostridia</taxon>
        <taxon>Eubacteriales</taxon>
        <taxon>Peptococcaceae</taxon>
        <taxon>Desulforamulus</taxon>
    </lineage>
</organism>
<evidence type="ECO:0000256" key="2">
    <source>
        <dbReference type="ARBA" id="ARBA00008276"/>
    </source>
</evidence>
<dbReference type="Gene3D" id="3.90.190.20">
    <property type="entry name" value="Mur ligase, C-terminal domain"/>
    <property type="match status" value="1"/>
</dbReference>
<keyword evidence="6 11" id="KW-0547">Nucleotide-binding</keyword>
<dbReference type="Proteomes" id="UP000009234">
    <property type="component" value="Chromosome"/>
</dbReference>
<name>F6DL69_DESRL</name>
<dbReference type="PIRSF" id="PIRSF001563">
    <property type="entry name" value="Folylpolyglu_synth"/>
    <property type="match status" value="1"/>
</dbReference>
<sequence>MNYQQAMDYLKGLTKFGINLGLDRIEELLRRLDRPQHLLKIIHIGGTNGKGSTSAMVAGILGAAGYRTGLFTSPHLHSYTERFVLGGEPIEEETLARLISEIKPHLDDMVSEGWEHPTEFEVSTALALLYFARERTDFVVLEVGMGGAIDSTNVVMPMVSVITNVTLDHMDYLGQRVEEIAQVKAGIIKPGIPVVTAAQGSPLEVIRRAAETSNCRLVQVGRDVSWFPSDHSGNFRTQQFEVMGLFNRYPVELPLLGPFQQINAATAVAAVELLFSRLDQPIPFDAVIRGLLRVHWPGRFEVMGGEPTLVIDGAHNHAGAMALKQALQTFFPHRKIIFVLGMLADKERAKVVAELLPLARAVVVTRSNSPRAGDWTQLADYVRKELDQVTLVEDVGSAIKTALAMASPGEVVCVTGSLYMIAEAGAWLKLKGKRMTK</sequence>
<comment type="catalytic activity">
    <reaction evidence="10">
        <text>(6S)-5,6,7,8-tetrahydrofolyl-(gamma-L-Glu)(n) + L-glutamate + ATP = (6S)-5,6,7,8-tetrahydrofolyl-(gamma-L-Glu)(n+1) + ADP + phosphate + H(+)</text>
        <dbReference type="Rhea" id="RHEA:10580"/>
        <dbReference type="Rhea" id="RHEA-COMP:14738"/>
        <dbReference type="Rhea" id="RHEA-COMP:14740"/>
        <dbReference type="ChEBI" id="CHEBI:15378"/>
        <dbReference type="ChEBI" id="CHEBI:29985"/>
        <dbReference type="ChEBI" id="CHEBI:30616"/>
        <dbReference type="ChEBI" id="CHEBI:43474"/>
        <dbReference type="ChEBI" id="CHEBI:141005"/>
        <dbReference type="ChEBI" id="CHEBI:456216"/>
        <dbReference type="EC" id="6.3.2.17"/>
    </reaction>
</comment>
<dbReference type="FunFam" id="3.40.1190.10:FF:000011">
    <property type="entry name" value="Folylpolyglutamate synthase/dihydrofolate synthase"/>
    <property type="match status" value="1"/>
</dbReference>
<evidence type="ECO:0000256" key="4">
    <source>
        <dbReference type="ARBA" id="ARBA00022598"/>
    </source>
</evidence>
<keyword evidence="4 11" id="KW-0436">Ligase</keyword>
<dbReference type="InterPro" id="IPR036615">
    <property type="entry name" value="Mur_ligase_C_dom_sf"/>
</dbReference>
<reference evidence="14 15" key="2">
    <citation type="journal article" date="2012" name="Stand. Genomic Sci.">
        <title>Complete genome sequence of the sulfate-reducing firmicute Desulfotomaculum ruminis type strain (DL(T)).</title>
        <authorList>
            <person name="Spring S."/>
            <person name="Visser M."/>
            <person name="Lu M."/>
            <person name="Copeland A."/>
            <person name="Lapidus A."/>
            <person name="Lucas S."/>
            <person name="Cheng J.F."/>
            <person name="Han C."/>
            <person name="Tapia R."/>
            <person name="Goodwin L.A."/>
            <person name="Pitluck S."/>
            <person name="Ivanova N."/>
            <person name="Land M."/>
            <person name="Hauser L."/>
            <person name="Larimer F."/>
            <person name="Rohde M."/>
            <person name="Goker M."/>
            <person name="Detter J.C."/>
            <person name="Kyrpides N.C."/>
            <person name="Woyke T."/>
            <person name="Schaap P.J."/>
            <person name="Plugge C.M."/>
            <person name="Muyzer G."/>
            <person name="Kuever J."/>
            <person name="Pereira I.A."/>
            <person name="Parshina S.N."/>
            <person name="Bernier-Latmani R."/>
            <person name="Stams A.J."/>
            <person name="Klenk H.P."/>
        </authorList>
    </citation>
    <scope>NUCLEOTIDE SEQUENCE [LARGE SCALE GENOMIC DNA]</scope>
    <source>
        <strain evidence="15">ATCC 23193 / DSM 2154 / NCIB 8452 / DL</strain>
    </source>
</reference>
<dbReference type="GO" id="GO:0005524">
    <property type="term" value="F:ATP binding"/>
    <property type="evidence" value="ECO:0007669"/>
    <property type="project" value="UniProtKB-KW"/>
</dbReference>
<dbReference type="GO" id="GO:0004326">
    <property type="term" value="F:tetrahydrofolylpolyglutamate synthase activity"/>
    <property type="evidence" value="ECO:0007669"/>
    <property type="project" value="UniProtKB-EC"/>
</dbReference>
<feature type="domain" description="Mur ligase C-terminal" evidence="12">
    <location>
        <begin position="298"/>
        <end position="417"/>
    </location>
</feature>
<dbReference type="SUPFAM" id="SSF53244">
    <property type="entry name" value="MurD-like peptide ligases, peptide-binding domain"/>
    <property type="match status" value="1"/>
</dbReference>
<dbReference type="NCBIfam" id="TIGR01499">
    <property type="entry name" value="folC"/>
    <property type="match status" value="1"/>
</dbReference>
<dbReference type="PANTHER" id="PTHR11136">
    <property type="entry name" value="FOLYLPOLYGLUTAMATE SYNTHASE-RELATED"/>
    <property type="match status" value="1"/>
</dbReference>
<dbReference type="OrthoDB" id="9809356at2"/>
<evidence type="ECO:0000259" key="12">
    <source>
        <dbReference type="Pfam" id="PF02875"/>
    </source>
</evidence>
<dbReference type="SUPFAM" id="SSF53623">
    <property type="entry name" value="MurD-like peptide ligases, catalytic domain"/>
    <property type="match status" value="1"/>
</dbReference>
<evidence type="ECO:0000256" key="6">
    <source>
        <dbReference type="ARBA" id="ARBA00022741"/>
    </source>
</evidence>
<dbReference type="STRING" id="696281.Desru_1015"/>
<evidence type="ECO:0000256" key="7">
    <source>
        <dbReference type="ARBA" id="ARBA00022840"/>
    </source>
</evidence>
<dbReference type="EMBL" id="CP002780">
    <property type="protein sequence ID" value="AEG59290.1"/>
    <property type="molecule type" value="Genomic_DNA"/>
</dbReference>
<evidence type="ECO:0000259" key="13">
    <source>
        <dbReference type="Pfam" id="PF08245"/>
    </source>
</evidence>
<evidence type="ECO:0000256" key="9">
    <source>
        <dbReference type="ARBA" id="ARBA00030592"/>
    </source>
</evidence>
<dbReference type="GO" id="GO:0046872">
    <property type="term" value="F:metal ion binding"/>
    <property type="evidence" value="ECO:0007669"/>
    <property type="project" value="UniProtKB-KW"/>
</dbReference>
<evidence type="ECO:0000256" key="11">
    <source>
        <dbReference type="PIRNR" id="PIRNR001563"/>
    </source>
</evidence>
<feature type="domain" description="Mur ligase central" evidence="13">
    <location>
        <begin position="44"/>
        <end position="271"/>
    </location>
</feature>
<evidence type="ECO:0000256" key="8">
    <source>
        <dbReference type="ARBA" id="ARBA00022842"/>
    </source>
</evidence>
<dbReference type="PROSITE" id="PS01012">
    <property type="entry name" value="FOLYLPOLYGLU_SYNT_2"/>
    <property type="match status" value="1"/>
</dbReference>
<proteinExistence type="inferred from homology"/>
<dbReference type="KEGG" id="dru:Desru_1015"/>
<dbReference type="PANTHER" id="PTHR11136:SF0">
    <property type="entry name" value="DIHYDROFOLATE SYNTHETASE-RELATED"/>
    <property type="match status" value="1"/>
</dbReference>
<dbReference type="EC" id="6.3.2.17" evidence="3"/>
<evidence type="ECO:0000256" key="1">
    <source>
        <dbReference type="ARBA" id="ARBA00001946"/>
    </source>
</evidence>
<evidence type="ECO:0000313" key="14">
    <source>
        <dbReference type="EMBL" id="AEG59290.1"/>
    </source>
</evidence>
<evidence type="ECO:0000313" key="15">
    <source>
        <dbReference type="Proteomes" id="UP000009234"/>
    </source>
</evidence>
<dbReference type="InterPro" id="IPR018109">
    <property type="entry name" value="Folylpolyglutamate_synth_CS"/>
</dbReference>
<dbReference type="PROSITE" id="PS01011">
    <property type="entry name" value="FOLYLPOLYGLU_SYNT_1"/>
    <property type="match status" value="1"/>
</dbReference>